<gene>
    <name evidence="4" type="primary">LOC107064210</name>
</gene>
<organism evidence="3 4">
    <name type="scientific">Polistes dominula</name>
    <name type="common">European paper wasp</name>
    <name type="synonym">Vespa dominula</name>
    <dbReference type="NCBI Taxonomy" id="743375"/>
    <lineage>
        <taxon>Eukaryota</taxon>
        <taxon>Metazoa</taxon>
        <taxon>Ecdysozoa</taxon>
        <taxon>Arthropoda</taxon>
        <taxon>Hexapoda</taxon>
        <taxon>Insecta</taxon>
        <taxon>Pterygota</taxon>
        <taxon>Neoptera</taxon>
        <taxon>Endopterygota</taxon>
        <taxon>Hymenoptera</taxon>
        <taxon>Apocrita</taxon>
        <taxon>Aculeata</taxon>
        <taxon>Vespoidea</taxon>
        <taxon>Vespidae</taxon>
        <taxon>Polistinae</taxon>
        <taxon>Polistini</taxon>
        <taxon>Polistes</taxon>
    </lineage>
</organism>
<dbReference type="Gene3D" id="3.40.50.300">
    <property type="entry name" value="P-loop containing nucleotide triphosphate hydrolases"/>
    <property type="match status" value="1"/>
</dbReference>
<dbReference type="InterPro" id="IPR027417">
    <property type="entry name" value="P-loop_NTPase"/>
</dbReference>
<dbReference type="CDD" id="cd00009">
    <property type="entry name" value="AAA"/>
    <property type="match status" value="1"/>
</dbReference>
<reference evidence="4" key="1">
    <citation type="submission" date="2025-08" db="UniProtKB">
        <authorList>
            <consortium name="RefSeq"/>
        </authorList>
    </citation>
    <scope>IDENTIFICATION</scope>
    <source>
        <tissue evidence="4">Whole body</tissue>
    </source>
</reference>
<dbReference type="GeneID" id="107064210"/>
<dbReference type="PANTHER" id="PTHR10760:SF2">
    <property type="entry name" value="LD13476P-RELATED"/>
    <property type="match status" value="1"/>
</dbReference>
<dbReference type="Proteomes" id="UP000694924">
    <property type="component" value="Unplaced"/>
</dbReference>
<sequence length="341" mass="39177">MNVFLYVALLSCCIILTSCEVLTTLGVMTGASVLGGYVYNKIQCKYFECCTDEYIKFDLEKLDKLMQNKLYGQHIAYKTILNALHGYLNNKENKKALSLSFHGPQGTGKNYVTQFIAQSLYRKGTESKFFHFFNGREDFPLTNETENYKIALQTKIKAALKACPRSLFVFDEVDKMPEGILNAIVHYLDYNTWPKDYVGNEAIFLFLSNTGSRQIVQRLLNLWESGVKRQNTKLQDFENLISIGAFNEKGGFHLSDTIETSVIDHYIPFLPLEEEDVKKCIRHAFKKRLTEETKVTEITPEMVEEALSHLTFDPPPHNLYSKSGCKRIEQKVAIIMHPYKK</sequence>
<evidence type="ECO:0000256" key="1">
    <source>
        <dbReference type="ARBA" id="ARBA00006235"/>
    </source>
</evidence>
<dbReference type="Pfam" id="PF06309">
    <property type="entry name" value="Torsin"/>
    <property type="match status" value="1"/>
</dbReference>
<dbReference type="RefSeq" id="XP_015172117.1">
    <property type="nucleotide sequence ID" value="XM_015316631.1"/>
</dbReference>
<feature type="chain" id="PRO_5046019421" evidence="2">
    <location>
        <begin position="20"/>
        <end position="341"/>
    </location>
</feature>
<dbReference type="PANTHER" id="PTHR10760">
    <property type="entry name" value="TORSIN"/>
    <property type="match status" value="1"/>
</dbReference>
<accession>A0ABM1HVY0</accession>
<comment type="similarity">
    <text evidence="1">Belongs to the ClpA/ClpB family. Torsin subfamily.</text>
</comment>
<dbReference type="InterPro" id="IPR010448">
    <property type="entry name" value="Torsin"/>
</dbReference>
<keyword evidence="3" id="KW-1185">Reference proteome</keyword>
<evidence type="ECO:0000256" key="2">
    <source>
        <dbReference type="SAM" id="SignalP"/>
    </source>
</evidence>
<evidence type="ECO:0000313" key="4">
    <source>
        <dbReference type="RefSeq" id="XP_015172117.1"/>
    </source>
</evidence>
<name>A0ABM1HVY0_POLDO</name>
<dbReference type="SUPFAM" id="SSF52540">
    <property type="entry name" value="P-loop containing nucleoside triphosphate hydrolases"/>
    <property type="match status" value="1"/>
</dbReference>
<evidence type="ECO:0000313" key="3">
    <source>
        <dbReference type="Proteomes" id="UP000694924"/>
    </source>
</evidence>
<keyword evidence="2" id="KW-0732">Signal</keyword>
<proteinExistence type="inferred from homology"/>
<feature type="signal peptide" evidence="2">
    <location>
        <begin position="1"/>
        <end position="19"/>
    </location>
</feature>
<protein>
    <submittedName>
        <fullName evidence="4">Torsin-1A-like</fullName>
    </submittedName>
</protein>